<dbReference type="RefSeq" id="WP_068669071.1">
    <property type="nucleotide sequence ID" value="NZ_LYPB01000087.1"/>
</dbReference>
<dbReference type="PANTHER" id="PTHR43377">
    <property type="entry name" value="BILIVERDIN REDUCTASE A"/>
    <property type="match status" value="1"/>
</dbReference>
<sequence>MSKPITFSIIGGGSFRAQYFLRIAQALPKQFCVSGMVIRDEIKGKEMEDLWRVPTYRTLDQLLQNEKPDFIILSIQVSAAVDYMLELAERGIPVLTETPPAPNLEGLLGIHDKLTRQGARIQVAEQYQFHPIQEARQQIIRSGQLGHVNQVTVSISQYYHAVSLIRKMLGVHFEDVSIKGMRFESDWVAGPNRSGPPTEDKLIRSERDIAWLDFGGKLGIYDFTKDQHRSWTRSNHLCIRGERGEIFDNRISIQDPSCQQIQMEFKRMNKGEYENAEGYFLKGIMAGDRWVYENPYMPARLYDDEIAIASCLNKMAVYAAGGPGFYGLPEASQDHYIGILIEQAIRSGETVVSTRQPWTEYV</sequence>
<evidence type="ECO:0000313" key="2">
    <source>
        <dbReference type="EMBL" id="OAS14900.1"/>
    </source>
</evidence>
<dbReference type="GO" id="GO:0000166">
    <property type="term" value="F:nucleotide binding"/>
    <property type="evidence" value="ECO:0007669"/>
    <property type="project" value="InterPro"/>
</dbReference>
<feature type="domain" description="Gfo/Idh/MocA-like oxidoreductase N-terminal" evidence="1">
    <location>
        <begin position="6"/>
        <end position="124"/>
    </location>
</feature>
<dbReference type="InterPro" id="IPR051450">
    <property type="entry name" value="Gfo/Idh/MocA_Oxidoreductases"/>
</dbReference>
<dbReference type="SUPFAM" id="SSF51735">
    <property type="entry name" value="NAD(P)-binding Rossmann-fold domains"/>
    <property type="match status" value="1"/>
</dbReference>
<dbReference type="PANTHER" id="PTHR43377:SF2">
    <property type="entry name" value="BINDING ROSSMANN FOLD OXIDOREDUCTASE, PUTATIVE (AFU_ORTHOLOGUE AFUA_4G00560)-RELATED"/>
    <property type="match status" value="1"/>
</dbReference>
<gene>
    <name evidence="2" type="ORF">A8708_05215</name>
</gene>
<organism evidence="2 3">
    <name type="scientific">Paenibacillus oryzisoli</name>
    <dbReference type="NCBI Taxonomy" id="1850517"/>
    <lineage>
        <taxon>Bacteria</taxon>
        <taxon>Bacillati</taxon>
        <taxon>Bacillota</taxon>
        <taxon>Bacilli</taxon>
        <taxon>Bacillales</taxon>
        <taxon>Paenibacillaceae</taxon>
        <taxon>Paenibacillus</taxon>
    </lineage>
</organism>
<keyword evidence="3" id="KW-1185">Reference proteome</keyword>
<dbReference type="Pfam" id="PF01408">
    <property type="entry name" value="GFO_IDH_MocA"/>
    <property type="match status" value="1"/>
</dbReference>
<dbReference type="Gene3D" id="3.40.50.720">
    <property type="entry name" value="NAD(P)-binding Rossmann-like Domain"/>
    <property type="match status" value="1"/>
</dbReference>
<accession>A0A198A148</accession>
<name>A0A198A148_9BACL</name>
<dbReference type="InterPro" id="IPR000683">
    <property type="entry name" value="Gfo/Idh/MocA-like_OxRdtase_N"/>
</dbReference>
<protein>
    <submittedName>
        <fullName evidence="2">Oxidoreductase</fullName>
    </submittedName>
</protein>
<dbReference type="OrthoDB" id="9772350at2"/>
<dbReference type="Proteomes" id="UP000078454">
    <property type="component" value="Unassembled WGS sequence"/>
</dbReference>
<comment type="caution">
    <text evidence="2">The sequence shown here is derived from an EMBL/GenBank/DDBJ whole genome shotgun (WGS) entry which is preliminary data.</text>
</comment>
<proteinExistence type="predicted"/>
<evidence type="ECO:0000313" key="3">
    <source>
        <dbReference type="Proteomes" id="UP000078454"/>
    </source>
</evidence>
<dbReference type="EMBL" id="LYPB01000087">
    <property type="protein sequence ID" value="OAS14900.1"/>
    <property type="molecule type" value="Genomic_DNA"/>
</dbReference>
<reference evidence="2 3" key="1">
    <citation type="submission" date="2016-05" db="EMBL/GenBank/DDBJ databases">
        <title>Paenibacillus sp. 1ZS3-15 nov., isolated from the rhizosphere soil.</title>
        <authorList>
            <person name="Zhang X.X."/>
            <person name="Zhang J."/>
        </authorList>
    </citation>
    <scope>NUCLEOTIDE SEQUENCE [LARGE SCALE GENOMIC DNA]</scope>
    <source>
        <strain evidence="2 3">1ZS3-15</strain>
    </source>
</reference>
<dbReference type="AlphaFoldDB" id="A0A198A148"/>
<dbReference type="InterPro" id="IPR036291">
    <property type="entry name" value="NAD(P)-bd_dom_sf"/>
</dbReference>
<evidence type="ECO:0000259" key="1">
    <source>
        <dbReference type="Pfam" id="PF01408"/>
    </source>
</evidence>
<dbReference type="STRING" id="1850517.A8708_05215"/>